<dbReference type="InterPro" id="IPR019970">
    <property type="entry name" value="Ribosomall_uL4-arc"/>
</dbReference>
<dbReference type="EMBL" id="JAGVWF010000038">
    <property type="protein sequence ID" value="MBS3059346.1"/>
    <property type="molecule type" value="Genomic_DNA"/>
</dbReference>
<evidence type="ECO:0000256" key="5">
    <source>
        <dbReference type="ARBA" id="ARBA00023274"/>
    </source>
</evidence>
<dbReference type="Pfam" id="PF00573">
    <property type="entry name" value="Ribosomal_L4"/>
    <property type="match status" value="1"/>
</dbReference>
<sequence>MKAAVLSVEGNKSGEIELPGVFSEELNRVLIKRAVLASQSSRVQPKGPNKSAGRNYTATYIGSRKKPQQYRTINVGHARLPRLKNRRHLLSGQVALVPQAVKGPRAHPPKPEKNNEEKINRQEKRKALRSAIAATSVKELVSARGHIVPKRFEFPLVVEKRFEGIDKTKKVVEVFEKIGLIEDVKKSKSSRKIRAGKGKKRGRKYKKTKSVLLVVENSKKIFMAARNIAGVDVVEARNLNTELLAPGTVPGRLTLWSESALKVLGEKKW</sequence>
<feature type="region of interest" description="Disordered" evidence="7">
    <location>
        <begin position="98"/>
        <end position="125"/>
    </location>
</feature>
<dbReference type="Proteomes" id="UP000577419">
    <property type="component" value="Unassembled WGS sequence"/>
</dbReference>
<evidence type="ECO:0000256" key="3">
    <source>
        <dbReference type="ARBA" id="ARBA00022884"/>
    </source>
</evidence>
<dbReference type="SUPFAM" id="SSF52166">
    <property type="entry name" value="Ribosomal protein L4"/>
    <property type="match status" value="1"/>
</dbReference>
<dbReference type="InterPro" id="IPR002136">
    <property type="entry name" value="Ribosomal_uL4"/>
</dbReference>
<dbReference type="Gene3D" id="3.40.1370.10">
    <property type="match status" value="1"/>
</dbReference>
<dbReference type="GO" id="GO:0006412">
    <property type="term" value="P:translation"/>
    <property type="evidence" value="ECO:0007669"/>
    <property type="project" value="UniProtKB-UniRule"/>
</dbReference>
<name>A0A7J4IVP4_9ARCH</name>
<dbReference type="InterPro" id="IPR023574">
    <property type="entry name" value="Ribosomal_uL4_dom_sf"/>
</dbReference>
<comment type="similarity">
    <text evidence="1 6">Belongs to the universal ribosomal protein uL4 family.</text>
</comment>
<protein>
    <recommendedName>
        <fullName evidence="6">Large ribosomal subunit protein uL4</fullName>
    </recommendedName>
</protein>
<feature type="compositionally biased region" description="Basic and acidic residues" evidence="7">
    <location>
        <begin position="109"/>
        <end position="122"/>
    </location>
</feature>
<evidence type="ECO:0000256" key="1">
    <source>
        <dbReference type="ARBA" id="ARBA00010528"/>
    </source>
</evidence>
<keyword evidence="4 6" id="KW-0689">Ribosomal protein</keyword>
<accession>A0A7J4IVP4</accession>
<dbReference type="PROSITE" id="PS00939">
    <property type="entry name" value="RIBOSOMAL_L1E"/>
    <property type="match status" value="1"/>
</dbReference>
<dbReference type="AlphaFoldDB" id="A0A7J4IVP4"/>
<keyword evidence="3 6" id="KW-0694">RNA-binding</keyword>
<dbReference type="GO" id="GO:0005840">
    <property type="term" value="C:ribosome"/>
    <property type="evidence" value="ECO:0007669"/>
    <property type="project" value="UniProtKB-KW"/>
</dbReference>
<proteinExistence type="inferred from homology"/>
<comment type="caution">
    <text evidence="8">The sequence shown here is derived from an EMBL/GenBank/DDBJ whole genome shotgun (WGS) entry which is preliminary data.</text>
</comment>
<keyword evidence="5 6" id="KW-0687">Ribonucleoprotein</keyword>
<comment type="function">
    <text evidence="6">Forms part of the polypeptide exit tunnel.</text>
</comment>
<evidence type="ECO:0000256" key="6">
    <source>
        <dbReference type="HAMAP-Rule" id="MF_01328"/>
    </source>
</evidence>
<dbReference type="EMBL" id="DUFG01000017">
    <property type="protein sequence ID" value="HIH08325.1"/>
    <property type="molecule type" value="Genomic_DNA"/>
</dbReference>
<dbReference type="GO" id="GO:0019843">
    <property type="term" value="F:rRNA binding"/>
    <property type="evidence" value="ECO:0007669"/>
    <property type="project" value="UniProtKB-UniRule"/>
</dbReference>
<reference evidence="9" key="3">
    <citation type="submission" date="2021-05" db="EMBL/GenBank/DDBJ databases">
        <title>Protein family content uncovers lineage relationships and bacterial pathway maintenance mechanisms in DPANN archaea.</title>
        <authorList>
            <person name="Castelle C.J."/>
            <person name="Meheust R."/>
            <person name="Jaffe A.L."/>
            <person name="Seitz K."/>
            <person name="Gong X."/>
            <person name="Baker B.J."/>
            <person name="Banfield J.F."/>
        </authorList>
    </citation>
    <scope>NUCLEOTIDE SEQUENCE</scope>
    <source>
        <strain evidence="9">RIFCSPHIGHO2_01_FULL_GW2011_AR10_43_9</strain>
    </source>
</reference>
<dbReference type="InterPro" id="IPR045240">
    <property type="entry name" value="Ribosomal_uL4_euk/arch"/>
</dbReference>
<dbReference type="NCBIfam" id="TIGR03672">
    <property type="entry name" value="rpl4p_arch"/>
    <property type="match status" value="1"/>
</dbReference>
<comment type="function">
    <text evidence="6">One of the primary rRNA binding proteins, this protein initially binds near the 5'-end of the 23S rRNA. It is important during the early stages of 50S assembly. It makes multiple contacts with different domains of the 23S rRNA in the assembled 50S subunit and ribosome.</text>
</comment>
<reference evidence="8" key="1">
    <citation type="journal article" date="2020" name="bioRxiv">
        <title>A rank-normalized archaeal taxonomy based on genome phylogeny resolves widespread incomplete and uneven classifications.</title>
        <authorList>
            <person name="Rinke C."/>
            <person name="Chuvochina M."/>
            <person name="Mussig A.J."/>
            <person name="Chaumeil P.-A."/>
            <person name="Waite D.W."/>
            <person name="Whitman W.B."/>
            <person name="Parks D.H."/>
            <person name="Hugenholtz P."/>
        </authorList>
    </citation>
    <scope>NUCLEOTIDE SEQUENCE</scope>
    <source>
        <strain evidence="8">UBA10011</strain>
    </source>
</reference>
<evidence type="ECO:0000313" key="9">
    <source>
        <dbReference type="EMBL" id="MBS3059346.1"/>
    </source>
</evidence>
<dbReference type="GO" id="GO:0003735">
    <property type="term" value="F:structural constituent of ribosome"/>
    <property type="evidence" value="ECO:0007669"/>
    <property type="project" value="InterPro"/>
</dbReference>
<organism evidence="8 10">
    <name type="scientific">Candidatus Iainarchaeum sp</name>
    <dbReference type="NCBI Taxonomy" id="3101447"/>
    <lineage>
        <taxon>Archaea</taxon>
        <taxon>Candidatus Iainarchaeota</taxon>
        <taxon>Candidatus Iainarchaeia</taxon>
        <taxon>Candidatus Iainarchaeales</taxon>
        <taxon>Candidatus Iainarchaeaceae</taxon>
        <taxon>Candidatus Iainarchaeum</taxon>
    </lineage>
</organism>
<evidence type="ECO:0000256" key="2">
    <source>
        <dbReference type="ARBA" id="ARBA00022730"/>
    </source>
</evidence>
<evidence type="ECO:0000313" key="8">
    <source>
        <dbReference type="EMBL" id="HIH08325.1"/>
    </source>
</evidence>
<evidence type="ECO:0000313" key="10">
    <source>
        <dbReference type="Proteomes" id="UP000577419"/>
    </source>
</evidence>
<evidence type="ECO:0000256" key="4">
    <source>
        <dbReference type="ARBA" id="ARBA00022980"/>
    </source>
</evidence>
<dbReference type="HAMAP" id="MF_01328_A">
    <property type="entry name" value="Ribosomal_uL4_A"/>
    <property type="match status" value="1"/>
</dbReference>
<reference evidence="9" key="2">
    <citation type="submission" date="2021-03" db="EMBL/GenBank/DDBJ databases">
        <authorList>
            <person name="Jaffe A."/>
        </authorList>
    </citation>
    <scope>NUCLEOTIDE SEQUENCE</scope>
    <source>
        <strain evidence="9">RIFCSPHIGHO2_01_FULL_GW2011_AR10_43_9</strain>
    </source>
</reference>
<comment type="subunit">
    <text evidence="6">Part of the 50S ribosomal subunit.</text>
</comment>
<dbReference type="PANTHER" id="PTHR19431">
    <property type="entry name" value="60S RIBOSOMAL PROTEIN L4"/>
    <property type="match status" value="1"/>
</dbReference>
<dbReference type="GO" id="GO:1990904">
    <property type="term" value="C:ribonucleoprotein complex"/>
    <property type="evidence" value="ECO:0007669"/>
    <property type="project" value="UniProtKB-KW"/>
</dbReference>
<dbReference type="Proteomes" id="UP000683213">
    <property type="component" value="Unassembled WGS sequence"/>
</dbReference>
<keyword evidence="2 6" id="KW-0699">rRNA-binding</keyword>
<evidence type="ECO:0000256" key="7">
    <source>
        <dbReference type="SAM" id="MobiDB-lite"/>
    </source>
</evidence>
<dbReference type="InterPro" id="IPR013000">
    <property type="entry name" value="Ribosomal_uL4_euk/arc_CS"/>
</dbReference>
<gene>
    <name evidence="6" type="primary">rpl4</name>
    <name evidence="9" type="synonym">rpl4p</name>
    <name evidence="8" type="ORF">HA237_03070</name>
    <name evidence="9" type="ORF">J4224_02880</name>
</gene>